<evidence type="ECO:0000313" key="14">
    <source>
        <dbReference type="EMBL" id="SNS26470.1"/>
    </source>
</evidence>
<dbReference type="GO" id="GO:0015421">
    <property type="term" value="F:ABC-type oligopeptide transporter activity"/>
    <property type="evidence" value="ECO:0007669"/>
    <property type="project" value="TreeGrafter"/>
</dbReference>
<evidence type="ECO:0000256" key="1">
    <source>
        <dbReference type="ARBA" id="ARBA00004651"/>
    </source>
</evidence>
<dbReference type="Pfam" id="PF00005">
    <property type="entry name" value="ABC_tran"/>
    <property type="match status" value="1"/>
</dbReference>
<keyword evidence="8 11" id="KW-1133">Transmembrane helix</keyword>
<evidence type="ECO:0000256" key="5">
    <source>
        <dbReference type="ARBA" id="ARBA00022692"/>
    </source>
</evidence>
<organism evidence="14 15">
    <name type="scientific">Actinoplanes regularis</name>
    <dbReference type="NCBI Taxonomy" id="52697"/>
    <lineage>
        <taxon>Bacteria</taxon>
        <taxon>Bacillati</taxon>
        <taxon>Actinomycetota</taxon>
        <taxon>Actinomycetes</taxon>
        <taxon>Micromonosporales</taxon>
        <taxon>Micromonosporaceae</taxon>
        <taxon>Actinoplanes</taxon>
    </lineage>
</organism>
<evidence type="ECO:0000256" key="7">
    <source>
        <dbReference type="ARBA" id="ARBA00022840"/>
    </source>
</evidence>
<keyword evidence="15" id="KW-1185">Reference proteome</keyword>
<dbReference type="GO" id="GO:0005886">
    <property type="term" value="C:plasma membrane"/>
    <property type="evidence" value="ECO:0007669"/>
    <property type="project" value="UniProtKB-SubCell"/>
</dbReference>
<dbReference type="RefSeq" id="WP_239138520.1">
    <property type="nucleotide sequence ID" value="NZ_BOMU01000063.1"/>
</dbReference>
<comment type="subcellular location">
    <subcellularLocation>
        <location evidence="1">Cell membrane</location>
        <topology evidence="1">Multi-pass membrane protein</topology>
    </subcellularLocation>
</comment>
<dbReference type="SMART" id="SM00382">
    <property type="entry name" value="AAA"/>
    <property type="match status" value="1"/>
</dbReference>
<evidence type="ECO:0000256" key="3">
    <source>
        <dbReference type="ARBA" id="ARBA00022475"/>
    </source>
</evidence>
<evidence type="ECO:0000256" key="11">
    <source>
        <dbReference type="SAM" id="Phobius"/>
    </source>
</evidence>
<dbReference type="EMBL" id="FZNR01000012">
    <property type="protein sequence ID" value="SNS26470.1"/>
    <property type="molecule type" value="Genomic_DNA"/>
</dbReference>
<dbReference type="CDD" id="cd07346">
    <property type="entry name" value="ABC_6TM_exporters"/>
    <property type="match status" value="1"/>
</dbReference>
<keyword evidence="2" id="KW-0813">Transport</keyword>
<dbReference type="AlphaFoldDB" id="A0A239D296"/>
<evidence type="ECO:0000259" key="13">
    <source>
        <dbReference type="PROSITE" id="PS50929"/>
    </source>
</evidence>
<evidence type="ECO:0000256" key="2">
    <source>
        <dbReference type="ARBA" id="ARBA00022448"/>
    </source>
</evidence>
<keyword evidence="5 11" id="KW-0812">Transmembrane</keyword>
<feature type="transmembrane region" description="Helical" evidence="11">
    <location>
        <begin position="28"/>
        <end position="45"/>
    </location>
</feature>
<dbReference type="InterPro" id="IPR003439">
    <property type="entry name" value="ABC_transporter-like_ATP-bd"/>
</dbReference>
<keyword evidence="4" id="KW-0997">Cell inner membrane</keyword>
<evidence type="ECO:0000256" key="8">
    <source>
        <dbReference type="ARBA" id="ARBA00022989"/>
    </source>
</evidence>
<dbReference type="PANTHER" id="PTHR43394:SF1">
    <property type="entry name" value="ATP-BINDING CASSETTE SUB-FAMILY B MEMBER 10, MITOCHONDRIAL"/>
    <property type="match status" value="1"/>
</dbReference>
<keyword evidence="6" id="KW-0547">Nucleotide-binding</keyword>
<feature type="transmembrane region" description="Helical" evidence="11">
    <location>
        <begin position="150"/>
        <end position="176"/>
    </location>
</feature>
<reference evidence="14 15" key="1">
    <citation type="submission" date="2017-06" db="EMBL/GenBank/DDBJ databases">
        <authorList>
            <person name="Kim H.J."/>
            <person name="Triplett B.A."/>
        </authorList>
    </citation>
    <scope>NUCLEOTIDE SEQUENCE [LARGE SCALE GENOMIC DNA]</scope>
    <source>
        <strain evidence="14 15">DSM 43151</strain>
    </source>
</reference>
<protein>
    <submittedName>
        <fullName evidence="14">ATP-binding cassette, subfamily C</fullName>
    </submittedName>
</protein>
<dbReference type="GO" id="GO:0016887">
    <property type="term" value="F:ATP hydrolysis activity"/>
    <property type="evidence" value="ECO:0007669"/>
    <property type="project" value="InterPro"/>
</dbReference>
<dbReference type="Gene3D" id="1.20.1560.10">
    <property type="entry name" value="ABC transporter type 1, transmembrane domain"/>
    <property type="match status" value="1"/>
</dbReference>
<feature type="domain" description="ABC transmembrane type-1" evidence="13">
    <location>
        <begin position="29"/>
        <end position="310"/>
    </location>
</feature>
<dbReference type="PANTHER" id="PTHR43394">
    <property type="entry name" value="ATP-DEPENDENT PERMEASE MDL1, MITOCHONDRIAL"/>
    <property type="match status" value="1"/>
</dbReference>
<feature type="transmembrane region" description="Helical" evidence="11">
    <location>
        <begin position="65"/>
        <end position="91"/>
    </location>
</feature>
<dbReference type="Proteomes" id="UP000198415">
    <property type="component" value="Unassembled WGS sequence"/>
</dbReference>
<keyword evidence="7 14" id="KW-0067">ATP-binding</keyword>
<dbReference type="GO" id="GO:0005524">
    <property type="term" value="F:ATP binding"/>
    <property type="evidence" value="ECO:0007669"/>
    <property type="project" value="UniProtKB-KW"/>
</dbReference>
<dbReference type="SUPFAM" id="SSF52540">
    <property type="entry name" value="P-loop containing nucleoside triphosphate hydrolases"/>
    <property type="match status" value="1"/>
</dbReference>
<dbReference type="InterPro" id="IPR036640">
    <property type="entry name" value="ABC1_TM_sf"/>
</dbReference>
<feature type="domain" description="ABC transporter" evidence="12">
    <location>
        <begin position="438"/>
        <end position="660"/>
    </location>
</feature>
<dbReference type="InterPro" id="IPR027417">
    <property type="entry name" value="P-loop_NTPase"/>
</dbReference>
<dbReference type="Gene3D" id="3.40.50.300">
    <property type="entry name" value="P-loop containing nucleotide triphosphate hydrolases"/>
    <property type="match status" value="1"/>
</dbReference>
<gene>
    <name evidence="14" type="ORF">SAMN06264365_112225</name>
</gene>
<feature type="compositionally biased region" description="Low complexity" evidence="10">
    <location>
        <begin position="330"/>
        <end position="384"/>
    </location>
</feature>
<evidence type="ECO:0000313" key="15">
    <source>
        <dbReference type="Proteomes" id="UP000198415"/>
    </source>
</evidence>
<feature type="compositionally biased region" description="Pro residues" evidence="10">
    <location>
        <begin position="419"/>
        <end position="429"/>
    </location>
</feature>
<feature type="region of interest" description="Disordered" evidence="10">
    <location>
        <begin position="330"/>
        <end position="429"/>
    </location>
</feature>
<evidence type="ECO:0000259" key="12">
    <source>
        <dbReference type="PROSITE" id="PS50893"/>
    </source>
</evidence>
<dbReference type="FunFam" id="3.40.50.300:FF:001001">
    <property type="entry name" value="Multidrug ABC transporter ATP-binding protein"/>
    <property type="match status" value="1"/>
</dbReference>
<evidence type="ECO:0000256" key="9">
    <source>
        <dbReference type="ARBA" id="ARBA00023136"/>
    </source>
</evidence>
<dbReference type="InterPro" id="IPR011527">
    <property type="entry name" value="ABC1_TM_dom"/>
</dbReference>
<dbReference type="PROSITE" id="PS50893">
    <property type="entry name" value="ABC_TRANSPORTER_2"/>
    <property type="match status" value="1"/>
</dbReference>
<dbReference type="Pfam" id="PF00664">
    <property type="entry name" value="ABC_membrane"/>
    <property type="match status" value="1"/>
</dbReference>
<evidence type="ECO:0000256" key="6">
    <source>
        <dbReference type="ARBA" id="ARBA00022741"/>
    </source>
</evidence>
<dbReference type="InterPro" id="IPR003593">
    <property type="entry name" value="AAA+_ATPase"/>
</dbReference>
<dbReference type="SUPFAM" id="SSF90123">
    <property type="entry name" value="ABC transporter transmembrane region"/>
    <property type="match status" value="1"/>
</dbReference>
<keyword evidence="3" id="KW-1003">Cell membrane</keyword>
<accession>A0A239D296</accession>
<evidence type="ECO:0000256" key="4">
    <source>
        <dbReference type="ARBA" id="ARBA00022519"/>
    </source>
</evidence>
<name>A0A239D296_9ACTN</name>
<proteinExistence type="predicted"/>
<dbReference type="PROSITE" id="PS50929">
    <property type="entry name" value="ABC_TM1F"/>
    <property type="match status" value="1"/>
</dbReference>
<keyword evidence="9 11" id="KW-0472">Membrane</keyword>
<evidence type="ECO:0000256" key="10">
    <source>
        <dbReference type="SAM" id="MobiDB-lite"/>
    </source>
</evidence>
<feature type="compositionally biased region" description="Low complexity" evidence="10">
    <location>
        <begin position="393"/>
        <end position="403"/>
    </location>
</feature>
<dbReference type="InterPro" id="IPR039421">
    <property type="entry name" value="Type_1_exporter"/>
</dbReference>
<sequence>MTTQLPVASGRRTVAELRTLLRPQRGRMAAALVLLVGGTVAGLVTPPLLGRIVDLASNGGGTGEIVLTGAGLVLGALGEAALAACGAALLAQGAESMLATLRERFVDSALRLPLEQVEKAGAGDLTSRVTNDVAAIAEAARSALPRFSRAVLTIVLTLGGMAALDWRFLIAALIAVPVQARTVRWYARRAGPLYSSQRVAVAAQQHHLLSTIEGASTIRAFRIADPHAARVGSKSQRAVDLLLAGVALQTRFYARLHVAEFAGLAAVLGTGFFLVRGDAVSIGTATAAALYFHGLFSPINVALALVDDAQVAASGLNRLVGVAELGQDSAVSPAVPGSSPASSSPSPAPAATSMPVTSPATSAEPSPSSPSAPTSQPVTSAAPSPSSPPAPTSQPVTSAALSPSSPPAPTSQPVTSAAPSPPAEPAPPPVMVSGSHAVLVRGLSFSYRSDRKVLSDIDLTVAPGERVAIVGSTGAGKTTLAKVIAGVHQPTTGTVSVPAGDVALVTQEVHVFAGPLAEDLRLARPAATDDEVRAALAAVEALAWVDQLPDGSATEVGAGGHTLTAAQAQQLAFARLVLADPPVAILDEATAEAGSAGARLLERAAAAALAGRAAVIVAHRLTQAASADRIVVLDAGRIVEVGDHRELTSRPGPYATLWEAWSDQRPDRD</sequence>